<feature type="domain" description="PDZ" evidence="2">
    <location>
        <begin position="120"/>
        <end position="168"/>
    </location>
</feature>
<protein>
    <recommendedName>
        <fullName evidence="2">PDZ domain-containing protein</fullName>
    </recommendedName>
</protein>
<evidence type="ECO:0000256" key="1">
    <source>
        <dbReference type="SAM" id="MobiDB-lite"/>
    </source>
</evidence>
<evidence type="ECO:0000313" key="4">
    <source>
        <dbReference type="Proteomes" id="UP001367676"/>
    </source>
</evidence>
<feature type="region of interest" description="Disordered" evidence="1">
    <location>
        <begin position="342"/>
        <end position="379"/>
    </location>
</feature>
<dbReference type="InterPro" id="IPR001478">
    <property type="entry name" value="PDZ"/>
</dbReference>
<organism evidence="3 4">
    <name type="scientific">Parthenolecanium corni</name>
    <dbReference type="NCBI Taxonomy" id="536013"/>
    <lineage>
        <taxon>Eukaryota</taxon>
        <taxon>Metazoa</taxon>
        <taxon>Ecdysozoa</taxon>
        <taxon>Arthropoda</taxon>
        <taxon>Hexapoda</taxon>
        <taxon>Insecta</taxon>
        <taxon>Pterygota</taxon>
        <taxon>Neoptera</taxon>
        <taxon>Paraneoptera</taxon>
        <taxon>Hemiptera</taxon>
        <taxon>Sternorrhyncha</taxon>
        <taxon>Coccoidea</taxon>
        <taxon>Coccidae</taxon>
        <taxon>Parthenolecanium</taxon>
    </lineage>
</organism>
<evidence type="ECO:0000313" key="3">
    <source>
        <dbReference type="EMBL" id="KAK7580001.1"/>
    </source>
</evidence>
<sequence length="525" mass="58920">MIYSLKINETIYFRDQIELSTFFFSFFSNIDIRIKQAELEYQLGREELNLLSILEEIQSLKHILEERDSDQQQSENTLFSFVQNKPAITLHAAEIIYDAKSPRFGANVTEDGTAVSVDWAAEDSGLLKGDILLEINGKITLALKNRDDIVRLLSVSPNPAQIVVMRHHKNDALVVSTLQQELNTYREKAGEAERIRDSFRSDNVRLTHRISYLEEQVAELLTSIASKGVNGDQPASAMSSTSPLDERLSASSVGGGGNGTGGNECKVQIFQKGSKVTVINDASPSKNSLKIRDVLPTVQNRMRSKHHTHKSMDALTNKEEFCNHHRRAESPIVVNGSLVQSTPESCRKDDHYTRHSSSVDRSCKSLYGTPPPHSSRNKENYYNLVNERRLRYLRETQGGLLSCNGERALKHFKDDRSCKSVDFDSEPTYHGVNHSGANGRLKMYDSETSSDYSKTIKYPRPVPPQKPLRLSLHKGCSLQSVKIIDKSSGDLNLCKKNSNTKRSQRLETASSDLGVSLDKGNEKWC</sequence>
<keyword evidence="4" id="KW-1185">Reference proteome</keyword>
<comment type="caution">
    <text evidence="3">The sequence shown here is derived from an EMBL/GenBank/DDBJ whole genome shotgun (WGS) entry which is preliminary data.</text>
</comment>
<dbReference type="SUPFAM" id="SSF50156">
    <property type="entry name" value="PDZ domain-like"/>
    <property type="match status" value="1"/>
</dbReference>
<dbReference type="InterPro" id="IPR036034">
    <property type="entry name" value="PDZ_sf"/>
</dbReference>
<dbReference type="PROSITE" id="PS50106">
    <property type="entry name" value="PDZ"/>
    <property type="match status" value="1"/>
</dbReference>
<dbReference type="EMBL" id="JBBCAQ010000034">
    <property type="protein sequence ID" value="KAK7580001.1"/>
    <property type="molecule type" value="Genomic_DNA"/>
</dbReference>
<reference evidence="3 4" key="1">
    <citation type="submission" date="2024-03" db="EMBL/GenBank/DDBJ databases">
        <title>Adaptation during the transition from Ophiocordyceps entomopathogen to insect associate is accompanied by gene loss and intensified selection.</title>
        <authorList>
            <person name="Ward C.M."/>
            <person name="Onetto C.A."/>
            <person name="Borneman A.R."/>
        </authorList>
    </citation>
    <scope>NUCLEOTIDE SEQUENCE [LARGE SCALE GENOMIC DNA]</scope>
    <source>
        <strain evidence="3">AWRI1</strain>
        <tissue evidence="3">Single Adult Female</tissue>
    </source>
</reference>
<feature type="region of interest" description="Disordered" evidence="1">
    <location>
        <begin position="230"/>
        <end position="261"/>
    </location>
</feature>
<proteinExistence type="predicted"/>
<name>A0AAN9Y0K4_9HEMI</name>
<feature type="compositionally biased region" description="Basic and acidic residues" evidence="1">
    <location>
        <begin position="345"/>
        <end position="363"/>
    </location>
</feature>
<accession>A0AAN9Y0K4</accession>
<dbReference type="Proteomes" id="UP001367676">
    <property type="component" value="Unassembled WGS sequence"/>
</dbReference>
<evidence type="ECO:0000259" key="2">
    <source>
        <dbReference type="PROSITE" id="PS50106"/>
    </source>
</evidence>
<dbReference type="Gene3D" id="2.30.42.10">
    <property type="match status" value="1"/>
</dbReference>
<dbReference type="AlphaFoldDB" id="A0AAN9Y0K4"/>
<gene>
    <name evidence="3" type="ORF">V9T40_000630</name>
</gene>